<dbReference type="InterPro" id="IPR011042">
    <property type="entry name" value="6-blade_b-propeller_TolB-like"/>
</dbReference>
<comment type="similarity">
    <text evidence="1">Belongs to the TolB family.</text>
</comment>
<dbReference type="EMBL" id="SGIU01000001">
    <property type="protein sequence ID" value="TAI48808.1"/>
    <property type="molecule type" value="Genomic_DNA"/>
</dbReference>
<dbReference type="InterPro" id="IPR011659">
    <property type="entry name" value="WD40"/>
</dbReference>
<proteinExistence type="inferred from homology"/>
<dbReference type="RefSeq" id="WP_130609528.1">
    <property type="nucleotide sequence ID" value="NZ_SGIU01000001.1"/>
</dbReference>
<gene>
    <name evidence="2" type="ORF">EW142_03145</name>
</gene>
<evidence type="ECO:0008006" key="4">
    <source>
        <dbReference type="Google" id="ProtNLM"/>
    </source>
</evidence>
<accession>A0A4Q8QHP4</accession>
<dbReference type="Gene3D" id="2.120.10.30">
    <property type="entry name" value="TolB, C-terminal domain"/>
    <property type="match status" value="2"/>
</dbReference>
<evidence type="ECO:0000313" key="3">
    <source>
        <dbReference type="Proteomes" id="UP000291981"/>
    </source>
</evidence>
<sequence length="286" mass="32332">MRFYTFILTVLLGYSLSFSQVWSPDGNTIAFFYIHAVEDIYTVDSNGHNFKVLEGHPERDFAPRWSHDGKHILFTSVRDGHHEIYRFNREGAALKKLTESEFNSEDGDYSPNGKSIVFSSDRTGNQELFIMDSDGKNLKQLTHSPELESTPRWSPDGSKILFRRSPDKDAEADLFTLDIDSGELVQLTHTPEGEFHQSWSADGSQICFVKVVEGVFEIHSISAKGGESKKWVSKEGFQAFYPNWSPDGSKIAFTRDVSKGTKPGLPALFIVNREGEEKMLCNKNSF</sequence>
<name>A0A4Q8QHP4_9FLAO</name>
<dbReference type="OrthoDB" id="9815657at2"/>
<dbReference type="PANTHER" id="PTHR36842:SF1">
    <property type="entry name" value="PROTEIN TOLB"/>
    <property type="match status" value="1"/>
</dbReference>
<keyword evidence="3" id="KW-1185">Reference proteome</keyword>
<organism evidence="2 3">
    <name type="scientific">Flagellimonas allohymeniacidonis</name>
    <dbReference type="NCBI Taxonomy" id="2517819"/>
    <lineage>
        <taxon>Bacteria</taxon>
        <taxon>Pseudomonadati</taxon>
        <taxon>Bacteroidota</taxon>
        <taxon>Flavobacteriia</taxon>
        <taxon>Flavobacteriales</taxon>
        <taxon>Flavobacteriaceae</taxon>
        <taxon>Flagellimonas</taxon>
    </lineage>
</organism>
<evidence type="ECO:0000256" key="1">
    <source>
        <dbReference type="ARBA" id="ARBA00009820"/>
    </source>
</evidence>
<dbReference type="Pfam" id="PF07676">
    <property type="entry name" value="PD40"/>
    <property type="match status" value="6"/>
</dbReference>
<dbReference type="AlphaFoldDB" id="A0A4Q8QHP4"/>
<dbReference type="SUPFAM" id="SSF69304">
    <property type="entry name" value="Tricorn protease N-terminal domain"/>
    <property type="match status" value="1"/>
</dbReference>
<evidence type="ECO:0000313" key="2">
    <source>
        <dbReference type="EMBL" id="TAI48808.1"/>
    </source>
</evidence>
<dbReference type="Proteomes" id="UP000291981">
    <property type="component" value="Unassembled WGS sequence"/>
</dbReference>
<reference evidence="2 3" key="1">
    <citation type="submission" date="2019-02" db="EMBL/GenBank/DDBJ databases">
        <title>Draft genome sequence of Muricauda sp. 176CP4-71.</title>
        <authorList>
            <person name="Park J.-S."/>
        </authorList>
    </citation>
    <scope>NUCLEOTIDE SEQUENCE [LARGE SCALE GENOMIC DNA]</scope>
    <source>
        <strain evidence="2 3">176CP4-71</strain>
    </source>
</reference>
<dbReference type="PANTHER" id="PTHR36842">
    <property type="entry name" value="PROTEIN TOLB HOMOLOG"/>
    <property type="match status" value="1"/>
</dbReference>
<comment type="caution">
    <text evidence="2">The sequence shown here is derived from an EMBL/GenBank/DDBJ whole genome shotgun (WGS) entry which is preliminary data.</text>
</comment>
<protein>
    <recommendedName>
        <fullName evidence="4">DUF5050 domain-containing protein</fullName>
    </recommendedName>
</protein>